<dbReference type="PANTHER" id="PTHR30146">
    <property type="entry name" value="LACI-RELATED TRANSCRIPTIONAL REPRESSOR"/>
    <property type="match status" value="1"/>
</dbReference>
<dbReference type="Pfam" id="PF13377">
    <property type="entry name" value="Peripla_BP_3"/>
    <property type="match status" value="1"/>
</dbReference>
<evidence type="ECO:0000256" key="3">
    <source>
        <dbReference type="ARBA" id="ARBA00023163"/>
    </source>
</evidence>
<evidence type="ECO:0000256" key="1">
    <source>
        <dbReference type="ARBA" id="ARBA00023015"/>
    </source>
</evidence>
<dbReference type="Gene3D" id="1.10.260.40">
    <property type="entry name" value="lambda repressor-like DNA-binding domains"/>
    <property type="match status" value="1"/>
</dbReference>
<dbReference type="Proteomes" id="UP000831786">
    <property type="component" value="Chromosome"/>
</dbReference>
<protein>
    <submittedName>
        <fullName evidence="5">LacI family transcriptional regulator</fullName>
    </submittedName>
</protein>
<sequence>MAEYDESGAAAPVAPGRPPTIRDVAREAGVSKSLVSLVFNGGENVSEERRLRVLHAADRLGYRPNLVAQSLSSGRRDLVAIFVSNLHNPLFAEIVGAAKARLAEAGQRTIIVSAQVDDGSGSPVLDRDNLAVLRDLRPSGLITVGTIPEFAELADLTAVIPTVVASAIDATGDVTATIRSDDEAGIDLVVAHLAAQGVRRIAFVGGEGGTVSASRAAAFRSAVARRGIAGAVQSAVAPCSTDDSAESAMAIADADERAAARAWVEAADFTEEAASRAVRRLIAEDRVPDAIVTGNDLTAIGVITALEEAGIRVPEDCRVAGYDDTSLSAIPRISLTSVDPGNRRIGREAAAALLAAIADGTRLGEVLIPPSLVVRDSA</sequence>
<reference evidence="5 6" key="1">
    <citation type="submission" date="2022-04" db="EMBL/GenBank/DDBJ databases">
        <title>Leucobacter sp. isolated from rhizosphere of garlic.</title>
        <authorList>
            <person name="Won M."/>
            <person name="Lee C.-M."/>
            <person name="Woen H.-Y."/>
            <person name="Kwon S.-W."/>
        </authorList>
    </citation>
    <scope>NUCLEOTIDE SEQUENCE [LARGE SCALE GENOMIC DNA]</scope>
    <source>
        <strain evidence="5 6">H21R-40</strain>
    </source>
</reference>
<evidence type="ECO:0000313" key="5">
    <source>
        <dbReference type="EMBL" id="UOQ57125.1"/>
    </source>
</evidence>
<evidence type="ECO:0000313" key="6">
    <source>
        <dbReference type="Proteomes" id="UP000831786"/>
    </source>
</evidence>
<dbReference type="Pfam" id="PF00356">
    <property type="entry name" value="LacI"/>
    <property type="match status" value="1"/>
</dbReference>
<gene>
    <name evidence="5" type="ORF">MUN78_15950</name>
</gene>
<dbReference type="SUPFAM" id="SSF47413">
    <property type="entry name" value="lambda repressor-like DNA-binding domains"/>
    <property type="match status" value="1"/>
</dbReference>
<dbReference type="RefSeq" id="WP_244727724.1">
    <property type="nucleotide sequence ID" value="NZ_CP095045.1"/>
</dbReference>
<dbReference type="SUPFAM" id="SSF53822">
    <property type="entry name" value="Periplasmic binding protein-like I"/>
    <property type="match status" value="1"/>
</dbReference>
<accession>A0ABY4FLH9</accession>
<dbReference type="PANTHER" id="PTHR30146:SF109">
    <property type="entry name" value="HTH-TYPE TRANSCRIPTIONAL REGULATOR GALS"/>
    <property type="match status" value="1"/>
</dbReference>
<proteinExistence type="predicted"/>
<dbReference type="PROSITE" id="PS50932">
    <property type="entry name" value="HTH_LACI_2"/>
    <property type="match status" value="1"/>
</dbReference>
<dbReference type="EMBL" id="CP095045">
    <property type="protein sequence ID" value="UOQ57125.1"/>
    <property type="molecule type" value="Genomic_DNA"/>
</dbReference>
<keyword evidence="1" id="KW-0805">Transcription regulation</keyword>
<dbReference type="InterPro" id="IPR028082">
    <property type="entry name" value="Peripla_BP_I"/>
</dbReference>
<dbReference type="InterPro" id="IPR000843">
    <property type="entry name" value="HTH_LacI"/>
</dbReference>
<dbReference type="SMART" id="SM00354">
    <property type="entry name" value="HTH_LACI"/>
    <property type="match status" value="1"/>
</dbReference>
<dbReference type="CDD" id="cd01392">
    <property type="entry name" value="HTH_LacI"/>
    <property type="match status" value="1"/>
</dbReference>
<keyword evidence="3" id="KW-0804">Transcription</keyword>
<dbReference type="Gene3D" id="3.40.50.2300">
    <property type="match status" value="4"/>
</dbReference>
<name>A0ABY4FLH9_9MICO</name>
<keyword evidence="6" id="KW-1185">Reference proteome</keyword>
<feature type="domain" description="HTH lacI-type" evidence="4">
    <location>
        <begin position="19"/>
        <end position="73"/>
    </location>
</feature>
<keyword evidence="2" id="KW-0238">DNA-binding</keyword>
<organism evidence="5 6">
    <name type="scientific">Leucobacter allii</name>
    <dbReference type="NCBI Taxonomy" id="2932247"/>
    <lineage>
        <taxon>Bacteria</taxon>
        <taxon>Bacillati</taxon>
        <taxon>Actinomycetota</taxon>
        <taxon>Actinomycetes</taxon>
        <taxon>Micrococcales</taxon>
        <taxon>Microbacteriaceae</taxon>
        <taxon>Leucobacter</taxon>
    </lineage>
</organism>
<evidence type="ECO:0000256" key="2">
    <source>
        <dbReference type="ARBA" id="ARBA00023125"/>
    </source>
</evidence>
<dbReference type="InterPro" id="IPR010982">
    <property type="entry name" value="Lambda_DNA-bd_dom_sf"/>
</dbReference>
<dbReference type="CDD" id="cd06267">
    <property type="entry name" value="PBP1_LacI_sugar_binding-like"/>
    <property type="match status" value="1"/>
</dbReference>
<evidence type="ECO:0000259" key="4">
    <source>
        <dbReference type="PROSITE" id="PS50932"/>
    </source>
</evidence>
<dbReference type="InterPro" id="IPR046335">
    <property type="entry name" value="LacI/GalR-like_sensor"/>
</dbReference>